<comment type="caution">
    <text evidence="2">The sequence shown here is derived from an EMBL/GenBank/DDBJ whole genome shotgun (WGS) entry which is preliminary data.</text>
</comment>
<evidence type="ECO:0000313" key="2">
    <source>
        <dbReference type="EMBL" id="KAJ8770800.1"/>
    </source>
</evidence>
<keyword evidence="3" id="KW-1185">Reference proteome</keyword>
<dbReference type="InterPro" id="IPR000719">
    <property type="entry name" value="Prot_kinase_dom"/>
</dbReference>
<dbReference type="PANTHER" id="PTHR44329:SF84">
    <property type="entry name" value="PROTEIN KINASE LIKE PROTEIN"/>
    <property type="match status" value="1"/>
</dbReference>
<dbReference type="InterPro" id="IPR011009">
    <property type="entry name" value="Kinase-like_dom_sf"/>
</dbReference>
<proteinExistence type="predicted"/>
<dbReference type="SMART" id="SM00220">
    <property type="entry name" value="S_TKc"/>
    <property type="match status" value="1"/>
</dbReference>
<dbReference type="PRINTS" id="PR00109">
    <property type="entry name" value="TYRKINASE"/>
</dbReference>
<dbReference type="PROSITE" id="PS00108">
    <property type="entry name" value="PROTEIN_KINASE_ST"/>
    <property type="match status" value="1"/>
</dbReference>
<dbReference type="InterPro" id="IPR001245">
    <property type="entry name" value="Ser-Thr/Tyr_kinase_cat_dom"/>
</dbReference>
<sequence>MSAVTDGHKERFEKEINLHSSLDHENIVKFVGAIVHPALVLVTELVTGDTLTKYLYSIRPQLLDLKLAISFALDVARAMKYLHGNHIVHRDLKPNNLLLTEDKRRIKLADFGMAIEESSNEMNSTAGTYRWMAPEVIRTEDHIVGEKKRYDRKVDVYSFAIVFWELLTNELPFNGRHGFQVAYANVAHNLRPSLENIPNELAPFLEACWAANPKDRPEFVAITHFLGGFLEKLCIADMPPPKLMEVAPLDTGRATESYKKKRSKHFFDSIIRYESTFNWLSVRLHSLTYPNTE</sequence>
<organism evidence="2 3">
    <name type="scientific">Erythroxylum novogranatense</name>
    <dbReference type="NCBI Taxonomy" id="1862640"/>
    <lineage>
        <taxon>Eukaryota</taxon>
        <taxon>Viridiplantae</taxon>
        <taxon>Streptophyta</taxon>
        <taxon>Embryophyta</taxon>
        <taxon>Tracheophyta</taxon>
        <taxon>Spermatophyta</taxon>
        <taxon>Magnoliopsida</taxon>
        <taxon>eudicotyledons</taxon>
        <taxon>Gunneridae</taxon>
        <taxon>Pentapetalae</taxon>
        <taxon>rosids</taxon>
        <taxon>fabids</taxon>
        <taxon>Malpighiales</taxon>
        <taxon>Erythroxylaceae</taxon>
        <taxon>Erythroxylum</taxon>
    </lineage>
</organism>
<dbReference type="AlphaFoldDB" id="A0AAV8TV47"/>
<dbReference type="EMBL" id="JAIWQS010000003">
    <property type="protein sequence ID" value="KAJ8770800.1"/>
    <property type="molecule type" value="Genomic_DNA"/>
</dbReference>
<name>A0AAV8TV47_9ROSI</name>
<feature type="domain" description="Protein kinase" evidence="1">
    <location>
        <begin position="1"/>
        <end position="230"/>
    </location>
</feature>
<dbReference type="InterPro" id="IPR008271">
    <property type="entry name" value="Ser/Thr_kinase_AS"/>
</dbReference>
<dbReference type="Pfam" id="PF07714">
    <property type="entry name" value="PK_Tyr_Ser-Thr"/>
    <property type="match status" value="1"/>
</dbReference>
<gene>
    <name evidence="2" type="ORF">K2173_021447</name>
</gene>
<dbReference type="CDD" id="cd13999">
    <property type="entry name" value="STKc_MAP3K-like"/>
    <property type="match status" value="1"/>
</dbReference>
<dbReference type="PROSITE" id="PS50011">
    <property type="entry name" value="PROTEIN_KINASE_DOM"/>
    <property type="match status" value="1"/>
</dbReference>
<evidence type="ECO:0000313" key="3">
    <source>
        <dbReference type="Proteomes" id="UP001159364"/>
    </source>
</evidence>
<evidence type="ECO:0000259" key="1">
    <source>
        <dbReference type="PROSITE" id="PS50011"/>
    </source>
</evidence>
<reference evidence="2 3" key="1">
    <citation type="submission" date="2021-09" db="EMBL/GenBank/DDBJ databases">
        <title>Genomic insights and catalytic innovation underlie evolution of tropane alkaloids biosynthesis.</title>
        <authorList>
            <person name="Wang Y.-J."/>
            <person name="Tian T."/>
            <person name="Huang J.-P."/>
            <person name="Huang S.-X."/>
        </authorList>
    </citation>
    <scope>NUCLEOTIDE SEQUENCE [LARGE SCALE GENOMIC DNA]</scope>
    <source>
        <strain evidence="2">KIB-2018</strain>
        <tissue evidence="2">Leaf</tissue>
    </source>
</reference>
<protein>
    <recommendedName>
        <fullName evidence="1">Protein kinase domain-containing protein</fullName>
    </recommendedName>
</protein>
<dbReference type="GO" id="GO:0005524">
    <property type="term" value="F:ATP binding"/>
    <property type="evidence" value="ECO:0007669"/>
    <property type="project" value="InterPro"/>
</dbReference>
<dbReference type="Gene3D" id="1.10.510.10">
    <property type="entry name" value="Transferase(Phosphotransferase) domain 1"/>
    <property type="match status" value="1"/>
</dbReference>
<dbReference type="InterPro" id="IPR051681">
    <property type="entry name" value="Ser/Thr_Kinases-Pseudokinases"/>
</dbReference>
<dbReference type="PANTHER" id="PTHR44329">
    <property type="entry name" value="SERINE/THREONINE-PROTEIN KINASE TNNI3K-RELATED"/>
    <property type="match status" value="1"/>
</dbReference>
<accession>A0AAV8TV47</accession>
<dbReference type="SUPFAM" id="SSF56112">
    <property type="entry name" value="Protein kinase-like (PK-like)"/>
    <property type="match status" value="1"/>
</dbReference>
<dbReference type="Proteomes" id="UP001159364">
    <property type="component" value="Linkage Group LG03"/>
</dbReference>
<dbReference type="GO" id="GO:0004674">
    <property type="term" value="F:protein serine/threonine kinase activity"/>
    <property type="evidence" value="ECO:0007669"/>
    <property type="project" value="TreeGrafter"/>
</dbReference>